<dbReference type="FunCoup" id="E4X352">
    <property type="interactions" value="428"/>
</dbReference>
<keyword evidence="10" id="KW-1185">Reference proteome</keyword>
<dbReference type="SUPFAM" id="SSF100950">
    <property type="entry name" value="NagB/RpiA/CoA transferase-like"/>
    <property type="match status" value="1"/>
</dbReference>
<reference evidence="9" key="1">
    <citation type="journal article" date="2010" name="Science">
        <title>Plasticity of animal genome architecture unmasked by rapid evolution of a pelagic tunicate.</title>
        <authorList>
            <person name="Denoeud F."/>
            <person name="Henriet S."/>
            <person name="Mungpakdee S."/>
            <person name="Aury J.M."/>
            <person name="Da Silva C."/>
            <person name="Brinkmann H."/>
            <person name="Mikhaleva J."/>
            <person name="Olsen L.C."/>
            <person name="Jubin C."/>
            <person name="Canestro C."/>
            <person name="Bouquet J.M."/>
            <person name="Danks G."/>
            <person name="Poulain J."/>
            <person name="Campsteijn C."/>
            <person name="Adamski M."/>
            <person name="Cross I."/>
            <person name="Yadetie F."/>
            <person name="Muffato M."/>
            <person name="Louis A."/>
            <person name="Butcher S."/>
            <person name="Tsagkogeorga G."/>
            <person name="Konrad A."/>
            <person name="Singh S."/>
            <person name="Jensen M.F."/>
            <person name="Cong E.H."/>
            <person name="Eikeseth-Otteraa H."/>
            <person name="Noel B."/>
            <person name="Anthouard V."/>
            <person name="Porcel B.M."/>
            <person name="Kachouri-Lafond R."/>
            <person name="Nishino A."/>
            <person name="Ugolini M."/>
            <person name="Chourrout P."/>
            <person name="Nishida H."/>
            <person name="Aasland R."/>
            <person name="Huzurbazar S."/>
            <person name="Westhof E."/>
            <person name="Delsuc F."/>
            <person name="Lehrach H."/>
            <person name="Reinhardt R."/>
            <person name="Weissenbach J."/>
            <person name="Roy S.W."/>
            <person name="Artiguenave F."/>
            <person name="Postlethwait J.H."/>
            <person name="Manak J.R."/>
            <person name="Thompson E.M."/>
            <person name="Jaillon O."/>
            <person name="Du Pasquier L."/>
            <person name="Boudinot P."/>
            <person name="Liberles D.A."/>
            <person name="Volff J.N."/>
            <person name="Philippe H."/>
            <person name="Lenhard B."/>
            <person name="Roest Crollius H."/>
            <person name="Wincker P."/>
            <person name="Chourrout D."/>
        </authorList>
    </citation>
    <scope>NUCLEOTIDE SEQUENCE [LARGE SCALE GENOMIC DNA]</scope>
</reference>
<protein>
    <recommendedName>
        <fullName evidence="5">Ribose-5-phosphate isomerase</fullName>
        <ecNumber evidence="4">5.3.1.6</ecNumber>
    </recommendedName>
    <alternativeName>
        <fullName evidence="8">D-ribose-5-phosphate ketol-isomerase</fullName>
    </alternativeName>
    <alternativeName>
        <fullName evidence="7">Phosphoriboisomerase</fullName>
    </alternativeName>
</protein>
<dbReference type="InterPro" id="IPR004788">
    <property type="entry name" value="Ribose5P_isomerase_type_A"/>
</dbReference>
<dbReference type="PANTHER" id="PTHR11934">
    <property type="entry name" value="RIBOSE-5-PHOSPHATE ISOMERASE"/>
    <property type="match status" value="1"/>
</dbReference>
<dbReference type="GO" id="GO:0006014">
    <property type="term" value="P:D-ribose metabolic process"/>
    <property type="evidence" value="ECO:0007669"/>
    <property type="project" value="TreeGrafter"/>
</dbReference>
<evidence type="ECO:0000256" key="6">
    <source>
        <dbReference type="ARBA" id="ARBA00023235"/>
    </source>
</evidence>
<dbReference type="NCBIfam" id="TIGR00021">
    <property type="entry name" value="rpiA"/>
    <property type="match status" value="1"/>
</dbReference>
<evidence type="ECO:0000256" key="2">
    <source>
        <dbReference type="ARBA" id="ARBA00004988"/>
    </source>
</evidence>
<dbReference type="SUPFAM" id="SSF75445">
    <property type="entry name" value="D-ribose-5-phosphate isomerase (RpiA), lid domain"/>
    <property type="match status" value="1"/>
</dbReference>
<evidence type="ECO:0000313" key="9">
    <source>
        <dbReference type="EMBL" id="CBY18056.1"/>
    </source>
</evidence>
<evidence type="ECO:0000256" key="7">
    <source>
        <dbReference type="ARBA" id="ARBA00029734"/>
    </source>
</evidence>
<sequence>MSGVEAAKRLAARTAVDAFVKNGFKLGIGSGSTVVYAVERIAERARAENLQLTCVPSSFQARQLIIEHGLLLSDLERTPELDLAIDGADEVDEKLTLIKGGGGCLLQEKIVVNAAKEFVVVADYRKNSGALGQQWKKGVPIEVLPLAYRPVQKEIETRFGGTAKLRMAKAKAGPLVTDNGMFIIDWEFEESPTDGWTKIGMELNNIPGVVEHGLFIGCAKKAYFGNEDGTVSER</sequence>
<evidence type="ECO:0000313" key="10">
    <source>
        <dbReference type="Proteomes" id="UP000001307"/>
    </source>
</evidence>
<dbReference type="EC" id="5.3.1.6" evidence="4"/>
<proteinExistence type="inferred from homology"/>
<dbReference type="InterPro" id="IPR037171">
    <property type="entry name" value="NagB/RpiA_transferase-like"/>
</dbReference>
<dbReference type="GO" id="GO:0009052">
    <property type="term" value="P:pentose-phosphate shunt, non-oxidative branch"/>
    <property type="evidence" value="ECO:0007669"/>
    <property type="project" value="InterPro"/>
</dbReference>
<dbReference type="EMBL" id="FN653023">
    <property type="protein sequence ID" value="CBY18056.1"/>
    <property type="molecule type" value="Genomic_DNA"/>
</dbReference>
<dbReference type="OrthoDB" id="1555531at2759"/>
<dbReference type="FunFam" id="3.40.50.1360:FF:000014">
    <property type="entry name" value="Ribose 5-phosphate isomerase"/>
    <property type="match status" value="1"/>
</dbReference>
<evidence type="ECO:0000256" key="4">
    <source>
        <dbReference type="ARBA" id="ARBA00011959"/>
    </source>
</evidence>
<dbReference type="HAMAP" id="MF_00170">
    <property type="entry name" value="Rib_5P_isom_A"/>
    <property type="match status" value="1"/>
</dbReference>
<dbReference type="Proteomes" id="UP000001307">
    <property type="component" value="Unassembled WGS sequence"/>
</dbReference>
<dbReference type="UniPathway" id="UPA00115">
    <property type="reaction ID" value="UER00412"/>
</dbReference>
<dbReference type="PANTHER" id="PTHR11934:SF0">
    <property type="entry name" value="RIBOSE-5-PHOSPHATE ISOMERASE"/>
    <property type="match status" value="1"/>
</dbReference>
<dbReference type="InParanoid" id="E4X352"/>
<dbReference type="GO" id="GO:0004751">
    <property type="term" value="F:ribose-5-phosphate isomerase activity"/>
    <property type="evidence" value="ECO:0007669"/>
    <property type="project" value="UniProtKB-EC"/>
</dbReference>
<comment type="catalytic activity">
    <reaction evidence="1">
        <text>aldehydo-D-ribose 5-phosphate = D-ribulose 5-phosphate</text>
        <dbReference type="Rhea" id="RHEA:14657"/>
        <dbReference type="ChEBI" id="CHEBI:58121"/>
        <dbReference type="ChEBI" id="CHEBI:58273"/>
        <dbReference type="EC" id="5.3.1.6"/>
    </reaction>
</comment>
<dbReference type="NCBIfam" id="NF001924">
    <property type="entry name" value="PRK00702.1"/>
    <property type="match status" value="1"/>
</dbReference>
<dbReference type="GO" id="GO:0005737">
    <property type="term" value="C:cytoplasm"/>
    <property type="evidence" value="ECO:0007669"/>
    <property type="project" value="TreeGrafter"/>
</dbReference>
<comment type="similarity">
    <text evidence="3">Belongs to the ribose 5-phosphate isomerase family.</text>
</comment>
<evidence type="ECO:0000256" key="1">
    <source>
        <dbReference type="ARBA" id="ARBA00001713"/>
    </source>
</evidence>
<name>E4X352_OIKDI</name>
<dbReference type="FunFam" id="3.30.70.260:FF:000018">
    <property type="entry name" value="Ribose-5-phosphate isomerase A"/>
    <property type="match status" value="1"/>
</dbReference>
<evidence type="ECO:0000256" key="3">
    <source>
        <dbReference type="ARBA" id="ARBA00008088"/>
    </source>
</evidence>
<dbReference type="CDD" id="cd01398">
    <property type="entry name" value="RPI_A"/>
    <property type="match status" value="1"/>
</dbReference>
<dbReference type="Gene3D" id="3.30.70.260">
    <property type="match status" value="1"/>
</dbReference>
<accession>E4X352</accession>
<evidence type="ECO:0000256" key="8">
    <source>
        <dbReference type="ARBA" id="ARBA00032273"/>
    </source>
</evidence>
<organism evidence="9">
    <name type="scientific">Oikopleura dioica</name>
    <name type="common">Tunicate</name>
    <dbReference type="NCBI Taxonomy" id="34765"/>
    <lineage>
        <taxon>Eukaryota</taxon>
        <taxon>Metazoa</taxon>
        <taxon>Chordata</taxon>
        <taxon>Tunicata</taxon>
        <taxon>Appendicularia</taxon>
        <taxon>Copelata</taxon>
        <taxon>Oikopleuridae</taxon>
        <taxon>Oikopleura</taxon>
    </lineage>
</organism>
<dbReference type="AlphaFoldDB" id="E4X352"/>
<keyword evidence="6" id="KW-0413">Isomerase</keyword>
<gene>
    <name evidence="9" type="ORF">GSOID_T00017691001</name>
</gene>
<comment type="pathway">
    <text evidence="2">Carbohydrate degradation; pentose phosphate pathway; D-ribose 5-phosphate from D-ribulose 5-phosphate (non-oxidative stage): step 1/1.</text>
</comment>
<dbReference type="InterPro" id="IPR020672">
    <property type="entry name" value="Ribose5P_isomerase_typA_subgr"/>
</dbReference>
<dbReference type="Gene3D" id="3.40.50.1360">
    <property type="match status" value="1"/>
</dbReference>
<evidence type="ECO:0000256" key="5">
    <source>
        <dbReference type="ARBA" id="ARBA00019150"/>
    </source>
</evidence>
<dbReference type="Pfam" id="PF06026">
    <property type="entry name" value="Rib_5-P_isom_A"/>
    <property type="match status" value="1"/>
</dbReference>